<evidence type="ECO:0000313" key="2">
    <source>
        <dbReference type="EMBL" id="HJD98007.1"/>
    </source>
</evidence>
<evidence type="ECO:0008006" key="4">
    <source>
        <dbReference type="Google" id="ProtNLM"/>
    </source>
</evidence>
<evidence type="ECO:0000256" key="1">
    <source>
        <dbReference type="SAM" id="MobiDB-lite"/>
    </source>
</evidence>
<proteinExistence type="predicted"/>
<evidence type="ECO:0000313" key="3">
    <source>
        <dbReference type="Proteomes" id="UP000698963"/>
    </source>
</evidence>
<reference evidence="2" key="1">
    <citation type="journal article" date="2021" name="PeerJ">
        <title>Extensive microbial diversity within the chicken gut microbiome revealed by metagenomics and culture.</title>
        <authorList>
            <person name="Gilroy R."/>
            <person name="Ravi A."/>
            <person name="Getino M."/>
            <person name="Pursley I."/>
            <person name="Horton D.L."/>
            <person name="Alikhan N.F."/>
            <person name="Baker D."/>
            <person name="Gharbi K."/>
            <person name="Hall N."/>
            <person name="Watson M."/>
            <person name="Adriaenssens E.M."/>
            <person name="Foster-Nyarko E."/>
            <person name="Jarju S."/>
            <person name="Secka A."/>
            <person name="Antonio M."/>
            <person name="Oren A."/>
            <person name="Chaudhuri R.R."/>
            <person name="La Ragione R."/>
            <person name="Hildebrand F."/>
            <person name="Pallen M.J."/>
        </authorList>
    </citation>
    <scope>NUCLEOTIDE SEQUENCE</scope>
    <source>
        <strain evidence="2">ChiGjej2B2-19336</strain>
    </source>
</reference>
<dbReference type="Proteomes" id="UP000698963">
    <property type="component" value="Unassembled WGS sequence"/>
</dbReference>
<name>A0A921AX89_9BACT</name>
<protein>
    <recommendedName>
        <fullName evidence="4">Tail fiber domain-containing protein</fullName>
    </recommendedName>
</protein>
<dbReference type="AlphaFoldDB" id="A0A921AX89"/>
<feature type="region of interest" description="Disordered" evidence="1">
    <location>
        <begin position="1"/>
        <end position="23"/>
    </location>
</feature>
<reference evidence="2" key="2">
    <citation type="submission" date="2021-09" db="EMBL/GenBank/DDBJ databases">
        <authorList>
            <person name="Gilroy R."/>
        </authorList>
    </citation>
    <scope>NUCLEOTIDE SEQUENCE</scope>
    <source>
        <strain evidence="2">ChiGjej2B2-19336</strain>
    </source>
</reference>
<gene>
    <name evidence="2" type="ORF">K8W16_10235</name>
</gene>
<comment type="caution">
    <text evidence="2">The sequence shown here is derived from an EMBL/GenBank/DDBJ whole genome shotgun (WGS) entry which is preliminary data.</text>
</comment>
<organism evidence="2 3">
    <name type="scientific">Mailhella massiliensis</name>
    <dbReference type="NCBI Taxonomy" id="1903261"/>
    <lineage>
        <taxon>Bacteria</taxon>
        <taxon>Pseudomonadati</taxon>
        <taxon>Thermodesulfobacteriota</taxon>
        <taxon>Desulfovibrionia</taxon>
        <taxon>Desulfovibrionales</taxon>
        <taxon>Desulfovibrionaceae</taxon>
        <taxon>Mailhella</taxon>
    </lineage>
</organism>
<dbReference type="RefSeq" id="WP_304123296.1">
    <property type="nucleotide sequence ID" value="NZ_DYZA01000208.1"/>
</dbReference>
<accession>A0A921AX89</accession>
<dbReference type="EMBL" id="DYZA01000208">
    <property type="protein sequence ID" value="HJD98007.1"/>
    <property type="molecule type" value="Genomic_DNA"/>
</dbReference>
<sequence>MGGGKGGGSSTTVQKADPWEGQQPYLKEVFEEAQKLYQQGGMAPDYYPGQTVADQSEWTQDALQMQADRAQSGSPLIDNASNAVNNITTGQALADNQGLNTLNRLSQEDNPYVDELYNRANSQAQASLDGNFNRAGRYGSGAHAAAAADAANNLASDMYSGLWDKRADAANAAGQLYNTGIGQQVVAGQTGQQLANQAYTDAAALGEAGAALDDYSQQKINADIDRYNYTQNQALQALQNYNNLIQGSYGGTTATTGRQSSGSTLGNVVGSGLTGWGIGSALSGLSGTAALTSPWALGGAAIGGLLGLF</sequence>